<evidence type="ECO:0000256" key="6">
    <source>
        <dbReference type="RuleBase" id="RU003968"/>
    </source>
</evidence>
<reference evidence="9 10" key="1">
    <citation type="submission" date="2016-10" db="EMBL/GenBank/DDBJ databases">
        <authorList>
            <person name="de Groot N.N."/>
        </authorList>
    </citation>
    <scope>NUCLEOTIDE SEQUENCE [LARGE SCALE GENOMIC DNA]</scope>
    <source>
        <strain evidence="9 10">DSM 16199</strain>
    </source>
</reference>
<evidence type="ECO:0000256" key="5">
    <source>
        <dbReference type="PIRSR" id="PIRSR000137-2"/>
    </source>
</evidence>
<dbReference type="InterPro" id="IPR036188">
    <property type="entry name" value="FAD/NAD-bd_sf"/>
</dbReference>
<dbReference type="PIRSF" id="PIRSF000137">
    <property type="entry name" value="Alcohol_oxidase"/>
    <property type="match status" value="1"/>
</dbReference>
<proteinExistence type="inferred from homology"/>
<dbReference type="Pfam" id="PF05199">
    <property type="entry name" value="GMC_oxred_C"/>
    <property type="match status" value="1"/>
</dbReference>
<organism evidence="9 10">
    <name type="scientific">Loktanella salsilacus</name>
    <dbReference type="NCBI Taxonomy" id="195913"/>
    <lineage>
        <taxon>Bacteria</taxon>
        <taxon>Pseudomonadati</taxon>
        <taxon>Pseudomonadota</taxon>
        <taxon>Alphaproteobacteria</taxon>
        <taxon>Rhodobacterales</taxon>
        <taxon>Roseobacteraceae</taxon>
        <taxon>Loktanella</taxon>
    </lineage>
</organism>
<dbReference type="EMBL" id="FOTF01000009">
    <property type="protein sequence ID" value="SFL15878.1"/>
    <property type="molecule type" value="Genomic_DNA"/>
</dbReference>
<dbReference type="GO" id="GO:0050660">
    <property type="term" value="F:flavin adenine dinucleotide binding"/>
    <property type="evidence" value="ECO:0007669"/>
    <property type="project" value="InterPro"/>
</dbReference>
<feature type="domain" description="Glucose-methanol-choline oxidoreductase N-terminal" evidence="7">
    <location>
        <begin position="97"/>
        <end position="120"/>
    </location>
</feature>
<accession>A0A1I4FDA1</accession>
<dbReference type="Gene3D" id="3.30.560.10">
    <property type="entry name" value="Glucose Oxidase, domain 3"/>
    <property type="match status" value="1"/>
</dbReference>
<sequence length="547" mass="58409">MLCATYSTVKRQAGVTAKEFDFVIVGAGSAGCVLADRLSASGKHRVLVLEAGGSDRQFWIKIPVGYAVNYAKPALNWGYHTDADTALNGRKSYWPRGKVIGGSSSINAMAYVRGQARDFDDWAAAGAQGWGWDAVRGIYDGMETQSDAPGQGGPVWVQNLSDQMNPFSRNFLTAAQQAGFANIDDINAPGADGVGFYRSNVKRGMRWSAADAFLRPALKRPNVTLISRAHVTQLEFSGTRVDGLSYTRGGQTHRVVARKEVILSAGAINSPQLLQLSGIGPAALLQSQGITVRHDLPQVGQGLQDHLAVSYQFRALQKTLNNILGHPLGRMAAGARYVMTRRGPLAVPVNQVGGFVRSDADLDAPDIQLFCNPASYEVTPAGKVIVDRDPGYLLSAQQCRPTSRGSVQINSADYRDAPTIQANSLSTNEDCDAAVRASRIIRALSRTPALQAVTAASKLEGFDTMDDDALLAEFRNRAGTVYHPTCTCRMGQSAADSVLNARLQVHGVAGLRVADASAFPNITSGNTNAPTMMLAMRAANLILQDAG</sequence>
<dbReference type="SUPFAM" id="SSF51905">
    <property type="entry name" value="FAD/NAD(P)-binding domain"/>
    <property type="match status" value="1"/>
</dbReference>
<dbReference type="Pfam" id="PF00732">
    <property type="entry name" value="GMC_oxred_N"/>
    <property type="match status" value="1"/>
</dbReference>
<protein>
    <submittedName>
        <fullName evidence="9">Choline dehydrogenase</fullName>
    </submittedName>
</protein>
<evidence type="ECO:0000313" key="10">
    <source>
        <dbReference type="Proteomes" id="UP000199550"/>
    </source>
</evidence>
<evidence type="ECO:0000256" key="4">
    <source>
        <dbReference type="ARBA" id="ARBA00022827"/>
    </source>
</evidence>
<comment type="similarity">
    <text evidence="2 6">Belongs to the GMC oxidoreductase family.</text>
</comment>
<dbReference type="SUPFAM" id="SSF54373">
    <property type="entry name" value="FAD-linked reductases, C-terminal domain"/>
    <property type="match status" value="1"/>
</dbReference>
<dbReference type="PROSITE" id="PS00623">
    <property type="entry name" value="GMC_OXRED_1"/>
    <property type="match status" value="1"/>
</dbReference>
<dbReference type="Gene3D" id="3.50.50.60">
    <property type="entry name" value="FAD/NAD(P)-binding domain"/>
    <property type="match status" value="1"/>
</dbReference>
<dbReference type="STRING" id="195913.SAMN04488004_10912"/>
<dbReference type="OrthoDB" id="9785276at2"/>
<dbReference type="Proteomes" id="UP000199550">
    <property type="component" value="Unassembled WGS sequence"/>
</dbReference>
<dbReference type="GO" id="GO:0016614">
    <property type="term" value="F:oxidoreductase activity, acting on CH-OH group of donors"/>
    <property type="evidence" value="ECO:0007669"/>
    <property type="project" value="InterPro"/>
</dbReference>
<keyword evidence="3 6" id="KW-0285">Flavoprotein</keyword>
<evidence type="ECO:0000256" key="1">
    <source>
        <dbReference type="ARBA" id="ARBA00001974"/>
    </source>
</evidence>
<evidence type="ECO:0000256" key="2">
    <source>
        <dbReference type="ARBA" id="ARBA00010790"/>
    </source>
</evidence>
<dbReference type="InterPro" id="IPR012132">
    <property type="entry name" value="GMC_OxRdtase"/>
</dbReference>
<feature type="binding site" evidence="5">
    <location>
        <position position="231"/>
    </location>
    <ligand>
        <name>FAD</name>
        <dbReference type="ChEBI" id="CHEBI:57692"/>
    </ligand>
</feature>
<dbReference type="PANTHER" id="PTHR11552:SF147">
    <property type="entry name" value="CHOLINE DEHYDROGENASE, MITOCHONDRIAL"/>
    <property type="match status" value="1"/>
</dbReference>
<feature type="binding site" evidence="5">
    <location>
        <position position="99"/>
    </location>
    <ligand>
        <name>FAD</name>
        <dbReference type="ChEBI" id="CHEBI:57692"/>
    </ligand>
</feature>
<dbReference type="PANTHER" id="PTHR11552">
    <property type="entry name" value="GLUCOSE-METHANOL-CHOLINE GMC OXIDOREDUCTASE"/>
    <property type="match status" value="1"/>
</dbReference>
<evidence type="ECO:0000313" key="9">
    <source>
        <dbReference type="EMBL" id="SFL15878.1"/>
    </source>
</evidence>
<dbReference type="InterPro" id="IPR007867">
    <property type="entry name" value="GMC_OxRtase_C"/>
</dbReference>
<evidence type="ECO:0000259" key="8">
    <source>
        <dbReference type="PROSITE" id="PS00624"/>
    </source>
</evidence>
<keyword evidence="4 5" id="KW-0274">FAD</keyword>
<dbReference type="AlphaFoldDB" id="A0A1I4FDA1"/>
<evidence type="ECO:0000256" key="3">
    <source>
        <dbReference type="ARBA" id="ARBA00022630"/>
    </source>
</evidence>
<dbReference type="PROSITE" id="PS00624">
    <property type="entry name" value="GMC_OXRED_2"/>
    <property type="match status" value="1"/>
</dbReference>
<keyword evidence="10" id="KW-1185">Reference proteome</keyword>
<gene>
    <name evidence="9" type="ORF">SAMN04488004_10912</name>
</gene>
<dbReference type="InterPro" id="IPR000172">
    <property type="entry name" value="GMC_OxRdtase_N"/>
</dbReference>
<evidence type="ECO:0000259" key="7">
    <source>
        <dbReference type="PROSITE" id="PS00623"/>
    </source>
</evidence>
<feature type="domain" description="Glucose-methanol-choline oxidoreductase N-terminal" evidence="8">
    <location>
        <begin position="266"/>
        <end position="280"/>
    </location>
</feature>
<comment type="cofactor">
    <cofactor evidence="1 5">
        <name>FAD</name>
        <dbReference type="ChEBI" id="CHEBI:57692"/>
    </cofactor>
</comment>
<name>A0A1I4FDA1_9RHOB</name>